<organism evidence="1 2">
    <name type="scientific">Zingiber officinale</name>
    <name type="common">Ginger</name>
    <name type="synonym">Amomum zingiber</name>
    <dbReference type="NCBI Taxonomy" id="94328"/>
    <lineage>
        <taxon>Eukaryota</taxon>
        <taxon>Viridiplantae</taxon>
        <taxon>Streptophyta</taxon>
        <taxon>Embryophyta</taxon>
        <taxon>Tracheophyta</taxon>
        <taxon>Spermatophyta</taxon>
        <taxon>Magnoliopsida</taxon>
        <taxon>Liliopsida</taxon>
        <taxon>Zingiberales</taxon>
        <taxon>Zingiberaceae</taxon>
        <taxon>Zingiber</taxon>
    </lineage>
</organism>
<gene>
    <name evidence="1" type="ORF">ZIOFF_025380</name>
</gene>
<sequence length="134" mass="15119">MVLAAEEFFHEEEVEHLVHYLPLGRVYSFSVPCVIPSGSSSVVSKKVKAKITEMKDLCLKCGIPNLEKKGLNYNELLALALNFHDCQGLKPGELVWAKLTDPSLVMLYKMEILRNPKIKTRPSFRVTTEDGEQV</sequence>
<protein>
    <submittedName>
        <fullName evidence="1">Uncharacterized protein</fullName>
    </submittedName>
</protein>
<evidence type="ECO:0000313" key="1">
    <source>
        <dbReference type="EMBL" id="KAG6515002.1"/>
    </source>
</evidence>
<evidence type="ECO:0000313" key="2">
    <source>
        <dbReference type="Proteomes" id="UP000734854"/>
    </source>
</evidence>
<proteinExistence type="predicted"/>
<dbReference type="AlphaFoldDB" id="A0A8J5GTX9"/>
<name>A0A8J5GTX9_ZINOF</name>
<dbReference type="Proteomes" id="UP000734854">
    <property type="component" value="Unassembled WGS sequence"/>
</dbReference>
<accession>A0A8J5GTX9</accession>
<keyword evidence="2" id="KW-1185">Reference proteome</keyword>
<dbReference type="EMBL" id="JACMSC010000007">
    <property type="protein sequence ID" value="KAG6515002.1"/>
    <property type="molecule type" value="Genomic_DNA"/>
</dbReference>
<reference evidence="1 2" key="1">
    <citation type="submission" date="2020-08" db="EMBL/GenBank/DDBJ databases">
        <title>Plant Genome Project.</title>
        <authorList>
            <person name="Zhang R.-G."/>
        </authorList>
    </citation>
    <scope>NUCLEOTIDE SEQUENCE [LARGE SCALE GENOMIC DNA]</scope>
    <source>
        <tissue evidence="1">Rhizome</tissue>
    </source>
</reference>
<comment type="caution">
    <text evidence="1">The sequence shown here is derived from an EMBL/GenBank/DDBJ whole genome shotgun (WGS) entry which is preliminary data.</text>
</comment>